<organism evidence="1 2">
    <name type="scientific">Acaulospora colombiana</name>
    <dbReference type="NCBI Taxonomy" id="27376"/>
    <lineage>
        <taxon>Eukaryota</taxon>
        <taxon>Fungi</taxon>
        <taxon>Fungi incertae sedis</taxon>
        <taxon>Mucoromycota</taxon>
        <taxon>Glomeromycotina</taxon>
        <taxon>Glomeromycetes</taxon>
        <taxon>Diversisporales</taxon>
        <taxon>Acaulosporaceae</taxon>
        <taxon>Acaulospora</taxon>
    </lineage>
</organism>
<protein>
    <submittedName>
        <fullName evidence="1">17553_t:CDS:1</fullName>
    </submittedName>
</protein>
<dbReference type="Proteomes" id="UP000789525">
    <property type="component" value="Unassembled WGS sequence"/>
</dbReference>
<name>A0ACA9M986_9GLOM</name>
<dbReference type="EMBL" id="CAJVPT010011284">
    <property type="protein sequence ID" value="CAG8578162.1"/>
    <property type="molecule type" value="Genomic_DNA"/>
</dbReference>
<reference evidence="1" key="1">
    <citation type="submission" date="2021-06" db="EMBL/GenBank/DDBJ databases">
        <authorList>
            <person name="Kallberg Y."/>
            <person name="Tangrot J."/>
            <person name="Rosling A."/>
        </authorList>
    </citation>
    <scope>NUCLEOTIDE SEQUENCE</scope>
    <source>
        <strain evidence="1">CL356</strain>
    </source>
</reference>
<evidence type="ECO:0000313" key="2">
    <source>
        <dbReference type="Proteomes" id="UP000789525"/>
    </source>
</evidence>
<proteinExistence type="predicted"/>
<gene>
    <name evidence="1" type="ORF">ACOLOM_LOCUS5865</name>
</gene>
<feature type="non-terminal residue" evidence="1">
    <location>
        <position position="1"/>
    </location>
</feature>
<comment type="caution">
    <text evidence="1">The sequence shown here is derived from an EMBL/GenBank/DDBJ whole genome shotgun (WGS) entry which is preliminary data.</text>
</comment>
<keyword evidence="2" id="KW-1185">Reference proteome</keyword>
<accession>A0ACA9M986</accession>
<evidence type="ECO:0000313" key="1">
    <source>
        <dbReference type="EMBL" id="CAG8578162.1"/>
    </source>
</evidence>
<sequence length="215" mass="25102">TPGTEEIPTMVYYYTSNVVDPPAFIYMGKDKEENDELIKHGWEEDVCGHVYLRLREGQRWDDIPEVLLNELGQLVKESSIIGRKEKNVMVQYTPWSNLLKTGEMATGEVSFRNHKLVKKMTVSKKDNAIIKKLEKTKVERFPDLAGEKSSMEKEKRKIARDALNAKKQEEQRLEQERKEQVTKNSYDSIFKETNMRSNYQNSADGEEIDLEEDFM</sequence>